<dbReference type="GO" id="GO:0016887">
    <property type="term" value="F:ATP hydrolysis activity"/>
    <property type="evidence" value="ECO:0007669"/>
    <property type="project" value="InterPro"/>
</dbReference>
<accession>A0A0X8P5M0</accession>
<evidence type="ECO:0000313" key="7">
    <source>
        <dbReference type="Proteomes" id="UP000060602"/>
    </source>
</evidence>
<dbReference type="SUPFAM" id="SSF52540">
    <property type="entry name" value="P-loop containing nucleoside triphosphate hydrolases"/>
    <property type="match status" value="1"/>
</dbReference>
<comment type="similarity">
    <text evidence="1">Belongs to the CbbQ/NirQ/NorQ/GpvN family.</text>
</comment>
<dbReference type="PANTHER" id="PTHR42759:SF7">
    <property type="entry name" value="DENITRIFICATION REGULATORY PROTEIN NIRQ"/>
    <property type="match status" value="1"/>
</dbReference>
<dbReference type="Proteomes" id="UP000060602">
    <property type="component" value="Chromosome"/>
</dbReference>
<organism evidence="6 7">
    <name type="scientific">Alcaligenes xylosoxydans xylosoxydans</name>
    <name type="common">Achromobacter xylosoxidans</name>
    <dbReference type="NCBI Taxonomy" id="85698"/>
    <lineage>
        <taxon>Bacteria</taxon>
        <taxon>Pseudomonadati</taxon>
        <taxon>Pseudomonadota</taxon>
        <taxon>Betaproteobacteria</taxon>
        <taxon>Burkholderiales</taxon>
        <taxon>Alcaligenaceae</taxon>
        <taxon>Achromobacter</taxon>
    </lineage>
</organism>
<evidence type="ECO:0000313" key="6">
    <source>
        <dbReference type="EMBL" id="AMG40290.1"/>
    </source>
</evidence>
<dbReference type="PANTHER" id="PTHR42759">
    <property type="entry name" value="MOXR FAMILY PROTEIN"/>
    <property type="match status" value="1"/>
</dbReference>
<proteinExistence type="inferred from homology"/>
<dbReference type="InterPro" id="IPR013615">
    <property type="entry name" value="CbbQ_C"/>
</dbReference>
<dbReference type="InterPro" id="IPR027417">
    <property type="entry name" value="P-loop_NTPase"/>
</dbReference>
<dbReference type="EMBL" id="CP014060">
    <property type="protein sequence ID" value="AMG40290.1"/>
    <property type="molecule type" value="Genomic_DNA"/>
</dbReference>
<keyword evidence="2" id="KW-0547">Nucleotide-binding</keyword>
<dbReference type="InterPro" id="IPR050764">
    <property type="entry name" value="CbbQ/NirQ/NorQ/GpvN"/>
</dbReference>
<feature type="domain" description="ATPase dynein-related AAA" evidence="4">
    <location>
        <begin position="41"/>
        <end position="175"/>
    </location>
</feature>
<keyword evidence="3" id="KW-0067">ATP-binding</keyword>
<evidence type="ECO:0000256" key="2">
    <source>
        <dbReference type="ARBA" id="ARBA00022741"/>
    </source>
</evidence>
<sequence>MHRIHAVAAPLDSYRIAQEPYYRPSGREAELYAHAYAHRLPLILKGPTGCGKTRFVEYMAWKLGRPLVTLACNEDMTASDLVGRYLLDADGTAWHDGPLTLAVRHGGICYLDEVVEARQDTTVVIHPLTDARRILPLDKKGEVVHAHPDFQLVVSYNPGYQSSAKDLKPSTRQRFVALDFDYPDAGHEAAIVAHEAGIDAGLARRLVRIAHSSRELKHHGLDEGVSTRMLIYAGVLIRDGVSPAESCDMTMTRALTDDPDMAAALRALIDANLE</sequence>
<dbReference type="AlphaFoldDB" id="A0A0X8P5M0"/>
<reference evidence="7" key="1">
    <citation type="submission" date="2015-12" db="EMBL/GenBank/DDBJ databases">
        <title>FDA dAtabase for Regulatory Grade micrObial Sequences (FDA-ARGOS): Supporting development and validation of Infectious Disease Dx tests.</title>
        <authorList>
            <person name="Case J."/>
            <person name="Tallon L."/>
            <person name="Sadzewicz L."/>
            <person name="Sengamalay N."/>
            <person name="Ott S."/>
            <person name="Godinez A."/>
            <person name="Nagaraj S."/>
            <person name="Nadendla S."/>
            <person name="Sichtig H."/>
        </authorList>
    </citation>
    <scope>NUCLEOTIDE SEQUENCE [LARGE SCALE GENOMIC DNA]</scope>
    <source>
        <strain evidence="7">FDAARGOS_147</strain>
    </source>
</reference>
<evidence type="ECO:0000256" key="3">
    <source>
        <dbReference type="ARBA" id="ARBA00022840"/>
    </source>
</evidence>
<evidence type="ECO:0000259" key="5">
    <source>
        <dbReference type="Pfam" id="PF08406"/>
    </source>
</evidence>
<dbReference type="GO" id="GO:0005524">
    <property type="term" value="F:ATP binding"/>
    <property type="evidence" value="ECO:0007669"/>
    <property type="project" value="UniProtKB-KW"/>
</dbReference>
<name>A0A0X8P5M0_ALCXX</name>
<gene>
    <name evidence="6" type="ORF">AL504_16900</name>
</gene>
<dbReference type="Pfam" id="PF07728">
    <property type="entry name" value="AAA_5"/>
    <property type="match status" value="1"/>
</dbReference>
<feature type="domain" description="CbbQ/NirQ/NorQ C-terminal" evidence="5">
    <location>
        <begin position="188"/>
        <end position="271"/>
    </location>
</feature>
<dbReference type="Gene3D" id="3.40.50.300">
    <property type="entry name" value="P-loop containing nucleotide triphosphate hydrolases"/>
    <property type="match status" value="1"/>
</dbReference>
<evidence type="ECO:0000256" key="1">
    <source>
        <dbReference type="ARBA" id="ARBA00009417"/>
    </source>
</evidence>
<protein>
    <submittedName>
        <fullName evidence="6">CbbQ/NirQ/NorQ/GpvN family protein</fullName>
    </submittedName>
</protein>
<evidence type="ECO:0000259" key="4">
    <source>
        <dbReference type="Pfam" id="PF07728"/>
    </source>
</evidence>
<dbReference type="Pfam" id="PF08406">
    <property type="entry name" value="CbbQ_C"/>
    <property type="match status" value="1"/>
</dbReference>
<dbReference type="InterPro" id="IPR011704">
    <property type="entry name" value="ATPase_dyneun-rel_AAA"/>
</dbReference>